<gene>
    <name evidence="1" type="ORF">BpHYR1_039002</name>
</gene>
<dbReference type="AlphaFoldDB" id="A0A3M7SGE9"/>
<evidence type="ECO:0000313" key="1">
    <source>
        <dbReference type="EMBL" id="RNA34765.1"/>
    </source>
</evidence>
<dbReference type="EMBL" id="REGN01001420">
    <property type="protein sequence ID" value="RNA34765.1"/>
    <property type="molecule type" value="Genomic_DNA"/>
</dbReference>
<proteinExistence type="predicted"/>
<protein>
    <submittedName>
        <fullName evidence="1">Uncharacterized protein</fullName>
    </submittedName>
</protein>
<accession>A0A3M7SGE9</accession>
<organism evidence="1 2">
    <name type="scientific">Brachionus plicatilis</name>
    <name type="common">Marine rotifer</name>
    <name type="synonym">Brachionus muelleri</name>
    <dbReference type="NCBI Taxonomy" id="10195"/>
    <lineage>
        <taxon>Eukaryota</taxon>
        <taxon>Metazoa</taxon>
        <taxon>Spiralia</taxon>
        <taxon>Gnathifera</taxon>
        <taxon>Rotifera</taxon>
        <taxon>Eurotatoria</taxon>
        <taxon>Monogononta</taxon>
        <taxon>Pseudotrocha</taxon>
        <taxon>Ploima</taxon>
        <taxon>Brachionidae</taxon>
        <taxon>Brachionus</taxon>
    </lineage>
</organism>
<evidence type="ECO:0000313" key="2">
    <source>
        <dbReference type="Proteomes" id="UP000276133"/>
    </source>
</evidence>
<dbReference type="Proteomes" id="UP000276133">
    <property type="component" value="Unassembled WGS sequence"/>
</dbReference>
<keyword evidence="2" id="KW-1185">Reference proteome</keyword>
<comment type="caution">
    <text evidence="1">The sequence shown here is derived from an EMBL/GenBank/DDBJ whole genome shotgun (WGS) entry which is preliminary data.</text>
</comment>
<name>A0A3M7SGE9_BRAPC</name>
<reference evidence="1 2" key="1">
    <citation type="journal article" date="2018" name="Sci. Rep.">
        <title>Genomic signatures of local adaptation to the degree of environmental predictability in rotifers.</title>
        <authorList>
            <person name="Franch-Gras L."/>
            <person name="Hahn C."/>
            <person name="Garcia-Roger E.M."/>
            <person name="Carmona M.J."/>
            <person name="Serra M."/>
            <person name="Gomez A."/>
        </authorList>
    </citation>
    <scope>NUCLEOTIDE SEQUENCE [LARGE SCALE GENOMIC DNA]</scope>
    <source>
        <strain evidence="1">HYR1</strain>
    </source>
</reference>
<sequence>MPKHSTDKANSIKNLGGLAKKKHIFAEVNHVNTPVTVSENNQSDFPFDQTFSTQPIQPSVDKHLPESSIDGDAISLSRWVPKENEQDEDIIFYEGGEEEREYKKLVNNVTIRNMLQIRYESFSETSSWINICRRWTRYDQMQLYFFMCH</sequence>